<dbReference type="InterPro" id="IPR011008">
    <property type="entry name" value="Dimeric_a/b-barrel"/>
</dbReference>
<accession>A0A1Q8YCZ1</accession>
<keyword evidence="6" id="KW-1185">Reference proteome</keyword>
<dbReference type="GO" id="GO:0043200">
    <property type="term" value="P:response to amino acid"/>
    <property type="evidence" value="ECO:0007669"/>
    <property type="project" value="TreeGrafter"/>
</dbReference>
<dbReference type="InterPro" id="IPR019888">
    <property type="entry name" value="Tscrpt_reg_AsnC-like"/>
</dbReference>
<dbReference type="Gene3D" id="3.30.70.920">
    <property type="match status" value="1"/>
</dbReference>
<gene>
    <name evidence="5" type="ORF">BLL52_2145</name>
</gene>
<dbReference type="SUPFAM" id="SSF54909">
    <property type="entry name" value="Dimeric alpha+beta barrel"/>
    <property type="match status" value="1"/>
</dbReference>
<evidence type="ECO:0000256" key="1">
    <source>
        <dbReference type="ARBA" id="ARBA00023015"/>
    </source>
</evidence>
<name>A0A1Q8YCZ1_9BURK</name>
<dbReference type="InterPro" id="IPR000485">
    <property type="entry name" value="AsnC-type_HTH_dom"/>
</dbReference>
<dbReference type="PANTHER" id="PTHR30154:SF34">
    <property type="entry name" value="TRANSCRIPTIONAL REGULATOR AZLB"/>
    <property type="match status" value="1"/>
</dbReference>
<dbReference type="STRING" id="81479.RA876_05005"/>
<dbReference type="InterPro" id="IPR036388">
    <property type="entry name" value="WH-like_DNA-bd_sf"/>
</dbReference>
<proteinExistence type="predicted"/>
<dbReference type="Proteomes" id="UP000185911">
    <property type="component" value="Unassembled WGS sequence"/>
</dbReference>
<dbReference type="PROSITE" id="PS50956">
    <property type="entry name" value="HTH_ASNC_2"/>
    <property type="match status" value="1"/>
</dbReference>
<dbReference type="EMBL" id="MSYM01000013">
    <property type="protein sequence ID" value="OLP05916.1"/>
    <property type="molecule type" value="Genomic_DNA"/>
</dbReference>
<dbReference type="Pfam" id="PF13404">
    <property type="entry name" value="HTH_AsnC-type"/>
    <property type="match status" value="1"/>
</dbReference>
<dbReference type="AlphaFoldDB" id="A0A1Q8YCZ1"/>
<evidence type="ECO:0000313" key="5">
    <source>
        <dbReference type="EMBL" id="OLP05916.1"/>
    </source>
</evidence>
<dbReference type="InterPro" id="IPR019887">
    <property type="entry name" value="Tscrpt_reg_AsnC/Lrp_C"/>
</dbReference>
<dbReference type="Pfam" id="PF01037">
    <property type="entry name" value="AsnC_trans_reg"/>
    <property type="match status" value="1"/>
</dbReference>
<evidence type="ECO:0000259" key="4">
    <source>
        <dbReference type="PROSITE" id="PS50956"/>
    </source>
</evidence>
<dbReference type="GO" id="GO:0005829">
    <property type="term" value="C:cytosol"/>
    <property type="evidence" value="ECO:0007669"/>
    <property type="project" value="TreeGrafter"/>
</dbReference>
<dbReference type="RefSeq" id="WP_075586470.1">
    <property type="nucleotide sequence ID" value="NZ_MSYM01000013.1"/>
</dbReference>
<sequence length="165" mass="17954">MNKTVIDDSLLDKFDIALLAALQQDASATHQQLGEAVHLSPSQVSRRVARLQASGIIRRTVALLDPARIGLGVRAICYVTLARHGDVEGIAFEREIAGFAEVLECFAVTGESDYILQIVAASLQDLSESVLRRLARIKVVHSVRSNIVLQSIKSSTVLPLAQIER</sequence>
<evidence type="ECO:0000256" key="3">
    <source>
        <dbReference type="ARBA" id="ARBA00023163"/>
    </source>
</evidence>
<evidence type="ECO:0000313" key="6">
    <source>
        <dbReference type="Proteomes" id="UP000185911"/>
    </source>
</evidence>
<evidence type="ECO:0000256" key="2">
    <source>
        <dbReference type="ARBA" id="ARBA00023125"/>
    </source>
</evidence>
<dbReference type="InterPro" id="IPR036390">
    <property type="entry name" value="WH_DNA-bd_sf"/>
</dbReference>
<dbReference type="SMART" id="SM00344">
    <property type="entry name" value="HTH_ASNC"/>
    <property type="match status" value="1"/>
</dbReference>
<keyword evidence="2" id="KW-0238">DNA-binding</keyword>
<keyword evidence="1" id="KW-0805">Transcription regulation</keyword>
<keyword evidence="3" id="KW-0804">Transcription</keyword>
<comment type="caution">
    <text evidence="5">The sequence shown here is derived from an EMBL/GenBank/DDBJ whole genome shotgun (WGS) entry which is preliminary data.</text>
</comment>
<feature type="domain" description="HTH asnC-type" evidence="4">
    <location>
        <begin position="11"/>
        <end position="72"/>
    </location>
</feature>
<protein>
    <submittedName>
        <fullName evidence="5">Transcriptional regulator asnC family protein</fullName>
    </submittedName>
</protein>
<dbReference type="SUPFAM" id="SSF46785">
    <property type="entry name" value="Winged helix' DNA-binding domain"/>
    <property type="match status" value="1"/>
</dbReference>
<dbReference type="GO" id="GO:0043565">
    <property type="term" value="F:sequence-specific DNA binding"/>
    <property type="evidence" value="ECO:0007669"/>
    <property type="project" value="InterPro"/>
</dbReference>
<organism evidence="5 6">
    <name type="scientific">Rhodoferax antarcticus ANT.BR</name>
    <dbReference type="NCBI Taxonomy" id="1111071"/>
    <lineage>
        <taxon>Bacteria</taxon>
        <taxon>Pseudomonadati</taxon>
        <taxon>Pseudomonadota</taxon>
        <taxon>Betaproteobacteria</taxon>
        <taxon>Burkholderiales</taxon>
        <taxon>Comamonadaceae</taxon>
        <taxon>Rhodoferax</taxon>
    </lineage>
</organism>
<dbReference type="PANTHER" id="PTHR30154">
    <property type="entry name" value="LEUCINE-RESPONSIVE REGULATORY PROTEIN"/>
    <property type="match status" value="1"/>
</dbReference>
<dbReference type="PRINTS" id="PR00033">
    <property type="entry name" value="HTHASNC"/>
</dbReference>
<dbReference type="Gene3D" id="1.10.10.10">
    <property type="entry name" value="Winged helix-like DNA-binding domain superfamily/Winged helix DNA-binding domain"/>
    <property type="match status" value="1"/>
</dbReference>
<reference evidence="5 6" key="1">
    <citation type="submission" date="2017-01" db="EMBL/GenBank/DDBJ databases">
        <title>Genome sequence of Rhodoferax antarcticus ANT.BR, a psychrophilic purple nonsulfur bacterium from an Antarctic microbial mat.</title>
        <authorList>
            <person name="Baker J."/>
            <person name="Riester C."/>
            <person name="Skinner B."/>
            <person name="Newell A."/>
            <person name="Swingley W."/>
            <person name="Madigan M."/>
            <person name="Jung D."/>
            <person name="Asao M."/>
            <person name="Chen M."/>
            <person name="Loughlin P."/>
            <person name="Pan H."/>
            <person name="Lin S."/>
            <person name="Li N."/>
            <person name="Shaw J."/>
            <person name="Prado M."/>
            <person name="Sherman C."/>
            <person name="Li X."/>
            <person name="Tang J."/>
            <person name="Blankenship R."/>
            <person name="Zhao T."/>
            <person name="Touchman J."/>
            <person name="Sattley M."/>
        </authorList>
    </citation>
    <scope>NUCLEOTIDE SEQUENCE [LARGE SCALE GENOMIC DNA]</scope>
    <source>
        <strain evidence="5 6">ANT.BR</strain>
    </source>
</reference>